<feature type="transmembrane region" description="Helical" evidence="8">
    <location>
        <begin position="96"/>
        <end position="115"/>
    </location>
</feature>
<evidence type="ECO:0000256" key="3">
    <source>
        <dbReference type="ARBA" id="ARBA00022475"/>
    </source>
</evidence>
<evidence type="ECO:0000256" key="2">
    <source>
        <dbReference type="ARBA" id="ARBA00022448"/>
    </source>
</evidence>
<feature type="domain" description="Major facilitator superfamily (MFS) profile" evidence="9">
    <location>
        <begin position="30"/>
        <end position="409"/>
    </location>
</feature>
<keyword evidence="4 8" id="KW-0812">Transmembrane</keyword>
<dbReference type="Pfam" id="PF07690">
    <property type="entry name" value="MFS_1"/>
    <property type="match status" value="1"/>
</dbReference>
<feature type="transmembrane region" description="Helical" evidence="8">
    <location>
        <begin position="186"/>
        <end position="207"/>
    </location>
</feature>
<evidence type="ECO:0000256" key="7">
    <source>
        <dbReference type="SAM" id="MobiDB-lite"/>
    </source>
</evidence>
<keyword evidence="6 8" id="KW-0472">Membrane</keyword>
<dbReference type="InterPro" id="IPR020846">
    <property type="entry name" value="MFS_dom"/>
</dbReference>
<dbReference type="PROSITE" id="PS00216">
    <property type="entry name" value="SUGAR_TRANSPORT_1"/>
    <property type="match status" value="1"/>
</dbReference>
<feature type="transmembrane region" description="Helical" evidence="8">
    <location>
        <begin position="59"/>
        <end position="84"/>
    </location>
</feature>
<dbReference type="InterPro" id="IPR011701">
    <property type="entry name" value="MFS"/>
</dbReference>
<evidence type="ECO:0000313" key="10">
    <source>
        <dbReference type="EMBL" id="TYB45742.1"/>
    </source>
</evidence>
<evidence type="ECO:0000256" key="1">
    <source>
        <dbReference type="ARBA" id="ARBA00004651"/>
    </source>
</evidence>
<feature type="transmembrane region" description="Helical" evidence="8">
    <location>
        <begin position="293"/>
        <end position="311"/>
    </location>
</feature>
<organism evidence="10 11">
    <name type="scientific">Actinomadura chibensis</name>
    <dbReference type="NCBI Taxonomy" id="392828"/>
    <lineage>
        <taxon>Bacteria</taxon>
        <taxon>Bacillati</taxon>
        <taxon>Actinomycetota</taxon>
        <taxon>Actinomycetes</taxon>
        <taxon>Streptosporangiales</taxon>
        <taxon>Thermomonosporaceae</taxon>
        <taxon>Actinomadura</taxon>
    </lineage>
</organism>
<comment type="caution">
    <text evidence="10">The sequence shown here is derived from an EMBL/GenBank/DDBJ whole genome shotgun (WGS) entry which is preliminary data.</text>
</comment>
<keyword evidence="11" id="KW-1185">Reference proteome</keyword>
<dbReference type="SUPFAM" id="SSF103473">
    <property type="entry name" value="MFS general substrate transporter"/>
    <property type="match status" value="1"/>
</dbReference>
<evidence type="ECO:0000256" key="5">
    <source>
        <dbReference type="ARBA" id="ARBA00022989"/>
    </source>
</evidence>
<feature type="transmembrane region" description="Helical" evidence="8">
    <location>
        <begin position="354"/>
        <end position="380"/>
    </location>
</feature>
<reference evidence="10 11" key="1">
    <citation type="submission" date="2019-08" db="EMBL/GenBank/DDBJ databases">
        <title>Actinomadura sp. nov. CYP1-5 isolated from mountain soil.</title>
        <authorList>
            <person name="Songsumanus A."/>
            <person name="Kuncharoen N."/>
            <person name="Kudo T."/>
            <person name="Yuki M."/>
            <person name="Igarashi Y."/>
            <person name="Tanasupawat S."/>
        </authorList>
    </citation>
    <scope>NUCLEOTIDE SEQUENCE [LARGE SCALE GENOMIC DNA]</scope>
    <source>
        <strain evidence="10 11">JCM 14158</strain>
    </source>
</reference>
<dbReference type="PANTHER" id="PTHR23517">
    <property type="entry name" value="RESISTANCE PROTEIN MDTM, PUTATIVE-RELATED-RELATED"/>
    <property type="match status" value="1"/>
</dbReference>
<evidence type="ECO:0000256" key="6">
    <source>
        <dbReference type="ARBA" id="ARBA00023136"/>
    </source>
</evidence>
<dbReference type="GO" id="GO:0005886">
    <property type="term" value="C:plasma membrane"/>
    <property type="evidence" value="ECO:0007669"/>
    <property type="project" value="UniProtKB-SubCell"/>
</dbReference>
<feature type="transmembrane region" description="Helical" evidence="8">
    <location>
        <begin position="265"/>
        <end position="286"/>
    </location>
</feature>
<evidence type="ECO:0000259" key="9">
    <source>
        <dbReference type="PROSITE" id="PS50850"/>
    </source>
</evidence>
<feature type="transmembrane region" description="Helical" evidence="8">
    <location>
        <begin position="386"/>
        <end position="407"/>
    </location>
</feature>
<dbReference type="PROSITE" id="PS50850">
    <property type="entry name" value="MFS"/>
    <property type="match status" value="1"/>
</dbReference>
<keyword evidence="3" id="KW-1003">Cell membrane</keyword>
<dbReference type="InterPro" id="IPR036259">
    <property type="entry name" value="MFS_trans_sf"/>
</dbReference>
<dbReference type="STRING" id="1220554.GCA_001552135_05265"/>
<evidence type="ECO:0000313" key="11">
    <source>
        <dbReference type="Proteomes" id="UP000323380"/>
    </source>
</evidence>
<dbReference type="InterPro" id="IPR005829">
    <property type="entry name" value="Sugar_transporter_CS"/>
</dbReference>
<protein>
    <submittedName>
        <fullName evidence="10">MFS transporter</fullName>
    </submittedName>
</protein>
<dbReference type="Proteomes" id="UP000323380">
    <property type="component" value="Unassembled WGS sequence"/>
</dbReference>
<feature type="region of interest" description="Disordered" evidence="7">
    <location>
        <begin position="1"/>
        <end position="23"/>
    </location>
</feature>
<gene>
    <name evidence="10" type="ORF">FXF69_17880</name>
</gene>
<keyword evidence="2" id="KW-0813">Transport</keyword>
<sequence length="432" mass="43959">MMEAGDVPNDLSDTGAGRGRAPGPGAGRWRFWATAYTLLILLTGTNLPTPLYRGYEDRFGFSPFVVTLIFAVYVAALIPSLLVAGPLSDAVGRRRVLLPALALAGLGSLGFALATDTWWLFAARISQGLAVGAASGALTAALSELEPSGSHRKAALVSTVASVGGLGLGPVLAGLVARYIATAPDVVPFVAEIVLLVPAAVAVMGLPTTHQQTRWRPRRPAIPPAMRAVFATSGTANFLAFAVIGLFLTLIPAYVAALAKSTDPLLGGGTAALMLASSATVQLLGYGRPPRHLQLAGLPLLALGLGLLVLAGDRSSLALLLGATALAGIGHGLVFLGGLTAVNNAAPSSNRAEVLSGFYVIVYAGVGLPVLGVGVLATAIGLTTAVTWFAGTVAALCLLVLLALLALTRTGHRERGLSSPRGSHPWDTTPAA</sequence>
<feature type="transmembrane region" description="Helical" evidence="8">
    <location>
        <begin position="317"/>
        <end position="342"/>
    </location>
</feature>
<dbReference type="PANTHER" id="PTHR23517:SF13">
    <property type="entry name" value="MAJOR FACILITATOR SUPERFAMILY MFS_1"/>
    <property type="match status" value="1"/>
</dbReference>
<name>A0A5D0NMQ5_9ACTN</name>
<evidence type="ECO:0000256" key="4">
    <source>
        <dbReference type="ARBA" id="ARBA00022692"/>
    </source>
</evidence>
<evidence type="ECO:0000256" key="8">
    <source>
        <dbReference type="SAM" id="Phobius"/>
    </source>
</evidence>
<keyword evidence="5 8" id="KW-1133">Transmembrane helix</keyword>
<feature type="transmembrane region" description="Helical" evidence="8">
    <location>
        <begin position="228"/>
        <end position="259"/>
    </location>
</feature>
<feature type="transmembrane region" description="Helical" evidence="8">
    <location>
        <begin position="154"/>
        <end position="180"/>
    </location>
</feature>
<feature type="transmembrane region" description="Helical" evidence="8">
    <location>
        <begin position="29"/>
        <end position="47"/>
    </location>
</feature>
<comment type="subcellular location">
    <subcellularLocation>
        <location evidence="1">Cell membrane</location>
        <topology evidence="1">Multi-pass membrane protein</topology>
    </subcellularLocation>
</comment>
<dbReference type="InterPro" id="IPR050171">
    <property type="entry name" value="MFS_Transporters"/>
</dbReference>
<dbReference type="GO" id="GO:0022857">
    <property type="term" value="F:transmembrane transporter activity"/>
    <property type="evidence" value="ECO:0007669"/>
    <property type="project" value="InterPro"/>
</dbReference>
<accession>A0A5D0NMQ5</accession>
<dbReference type="EMBL" id="VSFG01000003">
    <property type="protein sequence ID" value="TYB45742.1"/>
    <property type="molecule type" value="Genomic_DNA"/>
</dbReference>
<feature type="transmembrane region" description="Helical" evidence="8">
    <location>
        <begin position="121"/>
        <end position="142"/>
    </location>
</feature>
<dbReference type="AlphaFoldDB" id="A0A5D0NMQ5"/>
<dbReference type="Gene3D" id="1.20.1250.20">
    <property type="entry name" value="MFS general substrate transporter like domains"/>
    <property type="match status" value="1"/>
</dbReference>
<proteinExistence type="predicted"/>